<evidence type="ECO:0000256" key="1">
    <source>
        <dbReference type="PROSITE-ProRule" id="PRU00042"/>
    </source>
</evidence>
<keyword evidence="5" id="KW-1185">Reference proteome</keyword>
<gene>
    <name evidence="4" type="ORF">EDB81DRAFT_229486</name>
</gene>
<feature type="domain" description="C2H2-type" evidence="3">
    <location>
        <begin position="363"/>
        <end position="392"/>
    </location>
</feature>
<evidence type="ECO:0000313" key="4">
    <source>
        <dbReference type="EMBL" id="KAH7121456.1"/>
    </source>
</evidence>
<feature type="compositionally biased region" description="Basic and acidic residues" evidence="2">
    <location>
        <begin position="459"/>
        <end position="470"/>
    </location>
</feature>
<reference evidence="4" key="1">
    <citation type="journal article" date="2021" name="Nat. Commun.">
        <title>Genetic determinants of endophytism in the Arabidopsis root mycobiome.</title>
        <authorList>
            <person name="Mesny F."/>
            <person name="Miyauchi S."/>
            <person name="Thiergart T."/>
            <person name="Pickel B."/>
            <person name="Atanasova L."/>
            <person name="Karlsson M."/>
            <person name="Huettel B."/>
            <person name="Barry K.W."/>
            <person name="Haridas S."/>
            <person name="Chen C."/>
            <person name="Bauer D."/>
            <person name="Andreopoulos W."/>
            <person name="Pangilinan J."/>
            <person name="LaButti K."/>
            <person name="Riley R."/>
            <person name="Lipzen A."/>
            <person name="Clum A."/>
            <person name="Drula E."/>
            <person name="Henrissat B."/>
            <person name="Kohler A."/>
            <person name="Grigoriev I.V."/>
            <person name="Martin F.M."/>
            <person name="Hacquard S."/>
        </authorList>
    </citation>
    <scope>NUCLEOTIDE SEQUENCE</scope>
    <source>
        <strain evidence="4">MPI-CAGE-AT-0147</strain>
    </source>
</reference>
<keyword evidence="1" id="KW-0863">Zinc-finger</keyword>
<name>A0A9P9II57_9HYPO</name>
<dbReference type="InterPro" id="IPR058925">
    <property type="entry name" value="zf-C2H2_AcuF"/>
</dbReference>
<dbReference type="InterPro" id="IPR013087">
    <property type="entry name" value="Znf_C2H2_type"/>
</dbReference>
<protein>
    <recommendedName>
        <fullName evidence="3">C2H2-type domain-containing protein</fullName>
    </recommendedName>
</protein>
<feature type="region of interest" description="Disordered" evidence="2">
    <location>
        <begin position="451"/>
        <end position="503"/>
    </location>
</feature>
<dbReference type="GO" id="GO:0008270">
    <property type="term" value="F:zinc ion binding"/>
    <property type="evidence" value="ECO:0007669"/>
    <property type="project" value="UniProtKB-KW"/>
</dbReference>
<evidence type="ECO:0000259" key="3">
    <source>
        <dbReference type="PROSITE" id="PS50157"/>
    </source>
</evidence>
<dbReference type="PANTHER" id="PTHR35391">
    <property type="entry name" value="C2H2-TYPE DOMAIN-CONTAINING PROTEIN-RELATED"/>
    <property type="match status" value="1"/>
</dbReference>
<keyword evidence="1" id="KW-0479">Metal-binding</keyword>
<organism evidence="4 5">
    <name type="scientific">Dactylonectria macrodidyma</name>
    <dbReference type="NCBI Taxonomy" id="307937"/>
    <lineage>
        <taxon>Eukaryota</taxon>
        <taxon>Fungi</taxon>
        <taxon>Dikarya</taxon>
        <taxon>Ascomycota</taxon>
        <taxon>Pezizomycotina</taxon>
        <taxon>Sordariomycetes</taxon>
        <taxon>Hypocreomycetidae</taxon>
        <taxon>Hypocreales</taxon>
        <taxon>Nectriaceae</taxon>
        <taxon>Dactylonectria</taxon>
    </lineage>
</organism>
<dbReference type="Pfam" id="PF26082">
    <property type="entry name" value="zf-C2H2_AcuF"/>
    <property type="match status" value="1"/>
</dbReference>
<sequence length="598" mass="66937">MPQPLGTGAAEPQIAPLVVRNVSAFRALISALEDDQALAAEDDQVSAQKNDQAIASSHLARFKLWAMSLGAHRPSGGRSLEYRLRDASLIRNHVISLLRDLGHAIEEGMAAAAGANLKDEETTESIEDELADYFQESGSEMDQILNEIGHVVDCLLRLSITISNPTPHDQFKSRVGVGTVDIFKDWYTKHVLEKFGQVDKKTADRLGNAMARRRQYFQYREDHSNRLAEGLDGDELDHDLQATTIASSIPKHLKESRESAMKEFAGLDDNRSEISRTSYAPSIANTDQIRVPPLPKEHADGPFKCPFCHMIVSIETRHDWKKHVFRDLRPYVCLSKTCQTPDQQFSRRGDWSRHMIKEHWITWQCSFGCSGDFHNVEDFRKHTKTSHAQDVPHDKIDILESLSISSDPSKAQMTCPLCLTFPVTSAQQYSSHVGEHLEQLALFTLPRQEYEEVGDDDSENVRNHNEKSVRSGETGNVEAVETESEGTDTETRPISSHPNPVEGLMADHQTQEDNPPDLEAATDVAPDGKYPLISAEGHSGSFDKNKMREGMSKAVLSRPVLHPACFTCYVFRSFDHLFLIFISSCSFKPTAEKGSGRR</sequence>
<evidence type="ECO:0000256" key="2">
    <source>
        <dbReference type="SAM" id="MobiDB-lite"/>
    </source>
</evidence>
<dbReference type="AlphaFoldDB" id="A0A9P9II57"/>
<proteinExistence type="predicted"/>
<dbReference type="PROSITE" id="PS50157">
    <property type="entry name" value="ZINC_FINGER_C2H2_2"/>
    <property type="match status" value="1"/>
</dbReference>
<dbReference type="Proteomes" id="UP000738349">
    <property type="component" value="Unassembled WGS sequence"/>
</dbReference>
<accession>A0A9P9II57</accession>
<evidence type="ECO:0000313" key="5">
    <source>
        <dbReference type="Proteomes" id="UP000738349"/>
    </source>
</evidence>
<dbReference type="PROSITE" id="PS00028">
    <property type="entry name" value="ZINC_FINGER_C2H2_1"/>
    <property type="match status" value="1"/>
</dbReference>
<dbReference type="EMBL" id="JAGMUV010000024">
    <property type="protein sequence ID" value="KAH7121456.1"/>
    <property type="molecule type" value="Genomic_DNA"/>
</dbReference>
<dbReference type="SMART" id="SM00355">
    <property type="entry name" value="ZnF_C2H2"/>
    <property type="match status" value="3"/>
</dbReference>
<dbReference type="OrthoDB" id="6133115at2759"/>
<keyword evidence="1" id="KW-0862">Zinc</keyword>
<dbReference type="PANTHER" id="PTHR35391:SF7">
    <property type="entry name" value="C2H2-TYPE DOMAIN-CONTAINING PROTEIN"/>
    <property type="match status" value="1"/>
</dbReference>
<comment type="caution">
    <text evidence="4">The sequence shown here is derived from an EMBL/GenBank/DDBJ whole genome shotgun (WGS) entry which is preliminary data.</text>
</comment>